<comment type="function">
    <text evidence="5">Negative regulator of class I heat shock genes (grpE-dnaK-dnaJ and groELS operons). Prevents heat-shock induction of these operons.</text>
</comment>
<dbReference type="HAMAP" id="MF_00081">
    <property type="entry name" value="HrcA"/>
    <property type="match status" value="1"/>
</dbReference>
<reference evidence="8 9" key="1">
    <citation type="submission" date="2021-01" db="EMBL/GenBank/DDBJ databases">
        <title>Genomic Encyclopedia of Type Strains, Phase IV (KMG-IV): sequencing the most valuable type-strain genomes for metagenomic binning, comparative biology and taxonomic classification.</title>
        <authorList>
            <person name="Goeker M."/>
        </authorList>
    </citation>
    <scope>NUCLEOTIDE SEQUENCE [LARGE SCALE GENOMIC DNA]</scope>
    <source>
        <strain evidence="8 9">DSM 27513</strain>
    </source>
</reference>
<sequence length="344" mass="39013">MITQRQSDILNLIVEMFTQTHEPVGSKALQESIASSSATIRNDMAKLEKLGYLEKAHTSSGRLPSRAGFQYFVRHSLSLDSIDEQDVYQVVKAFDFEAFKLEDILDAAAKLLAQMTGYTAVVQDVEPTSQRLTGFDIVQLSSHDALAVLSLDESKSVTVQFAIPKNFLARDLMILKSLVSERLLDKTVLEIHYRLRTEIPQIVQKYFKTTDNVLDLFDYIFSQLFKELVFIEGKVASLTYADLATYQFLDNDQGVALALRSAISPEEMVQVSVGESQEEALSDCTVISQKFLIPYRGLAMMSLIGPIEMDYRRMMSLINVISRVMVMKLTDYYRYLNSNHYEVN</sequence>
<evidence type="ECO:0000313" key="9">
    <source>
        <dbReference type="Proteomes" id="UP000809081"/>
    </source>
</evidence>
<dbReference type="Pfam" id="PF01628">
    <property type="entry name" value="HrcA"/>
    <property type="match status" value="1"/>
</dbReference>
<evidence type="ECO:0000256" key="1">
    <source>
        <dbReference type="ARBA" id="ARBA00022491"/>
    </source>
</evidence>
<keyword evidence="9" id="KW-1185">Reference proteome</keyword>
<comment type="caution">
    <text evidence="8">The sequence shown here is derived from an EMBL/GenBank/DDBJ whole genome shotgun (WGS) entry which is preliminary data.</text>
</comment>
<dbReference type="InterPro" id="IPR002571">
    <property type="entry name" value="HrcA"/>
</dbReference>
<feature type="domain" description="Winged helix-turn-helix transcription repressor HrcA DNA-binding" evidence="7">
    <location>
        <begin position="2"/>
        <end position="55"/>
    </location>
</feature>
<evidence type="ECO:0000256" key="5">
    <source>
        <dbReference type="HAMAP-Rule" id="MF_00081"/>
    </source>
</evidence>
<dbReference type="Gene3D" id="1.10.10.10">
    <property type="entry name" value="Winged helix-like DNA-binding domain superfamily/Winged helix DNA-binding domain"/>
    <property type="match status" value="1"/>
</dbReference>
<dbReference type="InterPro" id="IPR036388">
    <property type="entry name" value="WH-like_DNA-bd_sf"/>
</dbReference>
<dbReference type="InterPro" id="IPR036390">
    <property type="entry name" value="WH_DNA-bd_sf"/>
</dbReference>
<dbReference type="EMBL" id="JAFBEI010000012">
    <property type="protein sequence ID" value="MBM7635932.1"/>
    <property type="molecule type" value="Genomic_DNA"/>
</dbReference>
<evidence type="ECO:0000256" key="3">
    <source>
        <dbReference type="ARBA" id="ARBA00023016"/>
    </source>
</evidence>
<evidence type="ECO:0000259" key="6">
    <source>
        <dbReference type="Pfam" id="PF01628"/>
    </source>
</evidence>
<keyword evidence="2 5" id="KW-0805">Transcription regulation</keyword>
<protein>
    <recommendedName>
        <fullName evidence="5">Heat-inducible transcription repressor HrcA</fullName>
    </recommendedName>
</protein>
<keyword evidence="4 5" id="KW-0804">Transcription</keyword>
<dbReference type="InterPro" id="IPR029016">
    <property type="entry name" value="GAF-like_dom_sf"/>
</dbReference>
<dbReference type="PANTHER" id="PTHR34824:SF1">
    <property type="entry name" value="HEAT-INDUCIBLE TRANSCRIPTION REPRESSOR HRCA"/>
    <property type="match status" value="1"/>
</dbReference>
<keyword evidence="1 5" id="KW-0678">Repressor</keyword>
<gene>
    <name evidence="5" type="primary">hrcA</name>
    <name evidence="8" type="ORF">JOC31_000750</name>
</gene>
<keyword evidence="3 5" id="KW-0346">Stress response</keyword>
<dbReference type="InterPro" id="IPR023120">
    <property type="entry name" value="WHTH_transcript_rep_HrcA_IDD"/>
</dbReference>
<comment type="similarity">
    <text evidence="5">Belongs to the HrcA family.</text>
</comment>
<dbReference type="Gene3D" id="3.30.450.40">
    <property type="match status" value="1"/>
</dbReference>
<evidence type="ECO:0000256" key="4">
    <source>
        <dbReference type="ARBA" id="ARBA00023163"/>
    </source>
</evidence>
<dbReference type="Proteomes" id="UP000809081">
    <property type="component" value="Unassembled WGS sequence"/>
</dbReference>
<dbReference type="PANTHER" id="PTHR34824">
    <property type="entry name" value="HEAT-INDUCIBLE TRANSCRIPTION REPRESSOR HRCA"/>
    <property type="match status" value="1"/>
</dbReference>
<evidence type="ECO:0000256" key="2">
    <source>
        <dbReference type="ARBA" id="ARBA00023015"/>
    </source>
</evidence>
<dbReference type="RefSeq" id="WP_205016837.1">
    <property type="nucleotide sequence ID" value="NZ_JAFBEI010000012.1"/>
</dbReference>
<dbReference type="SUPFAM" id="SSF55781">
    <property type="entry name" value="GAF domain-like"/>
    <property type="match status" value="1"/>
</dbReference>
<dbReference type="NCBIfam" id="TIGR00331">
    <property type="entry name" value="hrcA"/>
    <property type="match status" value="1"/>
</dbReference>
<dbReference type="InterPro" id="IPR005104">
    <property type="entry name" value="WHTH_HrcA_DNA-bd"/>
</dbReference>
<dbReference type="Pfam" id="PF03444">
    <property type="entry name" value="WHD_HrcA"/>
    <property type="match status" value="1"/>
</dbReference>
<name>A0ABS2PKI0_9STRE</name>
<accession>A0ABS2PKI0</accession>
<dbReference type="InterPro" id="IPR021153">
    <property type="entry name" value="HrcA_C"/>
</dbReference>
<dbReference type="SUPFAM" id="SSF46785">
    <property type="entry name" value="Winged helix' DNA-binding domain"/>
    <property type="match status" value="1"/>
</dbReference>
<dbReference type="Gene3D" id="3.30.390.60">
    <property type="entry name" value="Heat-inducible transcription repressor hrca homolog, domain 3"/>
    <property type="match status" value="1"/>
</dbReference>
<evidence type="ECO:0000313" key="8">
    <source>
        <dbReference type="EMBL" id="MBM7635932.1"/>
    </source>
</evidence>
<evidence type="ECO:0000259" key="7">
    <source>
        <dbReference type="Pfam" id="PF03444"/>
    </source>
</evidence>
<feature type="domain" description="Heat-inducible transcription repressor HrcA C-terminal" evidence="6">
    <location>
        <begin position="102"/>
        <end position="315"/>
    </location>
</feature>
<proteinExistence type="inferred from homology"/>
<organism evidence="8 9">
    <name type="scientific">Streptococcus saliviloxodontae</name>
    <dbReference type="NCBI Taxonomy" id="1349416"/>
    <lineage>
        <taxon>Bacteria</taxon>
        <taxon>Bacillati</taxon>
        <taxon>Bacillota</taxon>
        <taxon>Bacilli</taxon>
        <taxon>Lactobacillales</taxon>
        <taxon>Streptococcaceae</taxon>
        <taxon>Streptococcus</taxon>
    </lineage>
</organism>
<dbReference type="PIRSF" id="PIRSF005485">
    <property type="entry name" value="HrcA"/>
    <property type="match status" value="1"/>
</dbReference>